<feature type="compositionally biased region" description="Polar residues" evidence="1">
    <location>
        <begin position="364"/>
        <end position="382"/>
    </location>
</feature>
<accession>W7UCA3</accession>
<feature type="compositionally biased region" description="Basic and acidic residues" evidence="1">
    <location>
        <begin position="311"/>
        <end position="343"/>
    </location>
</feature>
<dbReference type="Proteomes" id="UP000019335">
    <property type="component" value="Chromosome 1"/>
</dbReference>
<protein>
    <submittedName>
        <fullName evidence="2">Uncharacterized protein</fullName>
    </submittedName>
</protein>
<feature type="region of interest" description="Disordered" evidence="1">
    <location>
        <begin position="113"/>
        <end position="135"/>
    </location>
</feature>
<name>W7UCA3_9STRA</name>
<reference evidence="2 3" key="1">
    <citation type="journal article" date="2014" name="Mol. Plant">
        <title>Chromosome Scale Genome Assembly and Transcriptome Profiling of Nannochloropsis gaditana in Nitrogen Depletion.</title>
        <authorList>
            <person name="Corteggiani Carpinelli E."/>
            <person name="Telatin A."/>
            <person name="Vitulo N."/>
            <person name="Forcato C."/>
            <person name="D'Angelo M."/>
            <person name="Schiavon R."/>
            <person name="Vezzi A."/>
            <person name="Giacometti G.M."/>
            <person name="Morosinotto T."/>
            <person name="Valle G."/>
        </authorList>
    </citation>
    <scope>NUCLEOTIDE SEQUENCE [LARGE SCALE GENOMIC DNA]</scope>
    <source>
        <strain evidence="2 3">B-31</strain>
    </source>
</reference>
<gene>
    <name evidence="2" type="ORF">Naga_100033g43</name>
</gene>
<organism evidence="2 3">
    <name type="scientific">Nannochloropsis gaditana</name>
    <dbReference type="NCBI Taxonomy" id="72520"/>
    <lineage>
        <taxon>Eukaryota</taxon>
        <taxon>Sar</taxon>
        <taxon>Stramenopiles</taxon>
        <taxon>Ochrophyta</taxon>
        <taxon>Eustigmatophyceae</taxon>
        <taxon>Eustigmatales</taxon>
        <taxon>Monodopsidaceae</taxon>
        <taxon>Nannochloropsis</taxon>
    </lineage>
</organism>
<proteinExistence type="predicted"/>
<dbReference type="EMBL" id="AZIL01000030">
    <property type="protein sequence ID" value="EWM30594.1"/>
    <property type="molecule type" value="Genomic_DNA"/>
</dbReference>
<evidence type="ECO:0000313" key="3">
    <source>
        <dbReference type="Proteomes" id="UP000019335"/>
    </source>
</evidence>
<sequence length="541" mass="57010">MIADGKRRDIIALPLHSLNITPPTTCSYPTANAPGKAMEGAEDPTLGDIVASVMLFDRQTSVKHNSRGNARLAEAASENDFQKGAQKAVEAIAAPKLPKAKKGASVKISCDGSAVDKDRGVDGGDGGEGSVRPTKSKLACKISPEEAPNLKNATTLRRIEAFPTMKEPLVSSVDHGTALVAAVSRHRTPLGTAVPPDDDSNEKRASTCLCGAHATVTVEARTWTGINKQGGVGRLTKDNGDGTFNVKYLLGGSERRVDRCYIQCNAVAGADPGEAGKRAVKGPEFFVPQADIPVSSGAEAARGSARRPRNPRAEPEEQTEQGEKQAEKQEKERRGKEDARGEDWTTSGTKPAKGRGRADGTGPSGQKRSLVQANQPQATSHPATKARGPMHKSESRKMAPPPPQGGGSGTCMTSKGDPSAVAERAASSSPPRDASVQADAPIHPQARQERGVQDVGEAVPSEHAAVPPPAADTRFLDFKRKLSQAVIENVGGLDQISLEQLKGAVVGEGQGCFSGEEMDTFLQRLEADNHLMLVDQTVYIV</sequence>
<feature type="region of interest" description="Disordered" evidence="1">
    <location>
        <begin position="290"/>
        <end position="470"/>
    </location>
</feature>
<evidence type="ECO:0000256" key="1">
    <source>
        <dbReference type="SAM" id="MobiDB-lite"/>
    </source>
</evidence>
<evidence type="ECO:0000313" key="2">
    <source>
        <dbReference type="EMBL" id="EWM30594.1"/>
    </source>
</evidence>
<dbReference type="AlphaFoldDB" id="W7UCA3"/>
<keyword evidence="3" id="KW-1185">Reference proteome</keyword>
<comment type="caution">
    <text evidence="2">The sequence shown here is derived from an EMBL/GenBank/DDBJ whole genome shotgun (WGS) entry which is preliminary data.</text>
</comment>
<dbReference type="OrthoDB" id="49627at2759"/>
<feature type="compositionally biased region" description="Low complexity" evidence="1">
    <location>
        <begin position="418"/>
        <end position="436"/>
    </location>
</feature>